<dbReference type="AlphaFoldDB" id="A0A0S6W4F7"/>
<evidence type="ECO:0000256" key="7">
    <source>
        <dbReference type="ARBA" id="ARBA00022763"/>
    </source>
</evidence>
<dbReference type="CDD" id="cd10030">
    <property type="entry name" value="UDG-F4_TTUDGA_SPO1dp_like"/>
    <property type="match status" value="1"/>
</dbReference>
<dbReference type="SMART" id="SM00987">
    <property type="entry name" value="UreE_C"/>
    <property type="match status" value="1"/>
</dbReference>
<keyword evidence="8" id="KW-0378">Hydrolase</keyword>
<evidence type="ECO:0000256" key="11">
    <source>
        <dbReference type="ARBA" id="ARBA00023204"/>
    </source>
</evidence>
<dbReference type="Gene3D" id="3.40.470.10">
    <property type="entry name" value="Uracil-DNA glycosylase-like domain"/>
    <property type="match status" value="1"/>
</dbReference>
<evidence type="ECO:0000256" key="10">
    <source>
        <dbReference type="ARBA" id="ARBA00023014"/>
    </source>
</evidence>
<feature type="domain" description="Uracil-DNA glycosylase-like" evidence="12">
    <location>
        <begin position="84"/>
        <end position="230"/>
    </location>
</feature>
<evidence type="ECO:0000256" key="9">
    <source>
        <dbReference type="ARBA" id="ARBA00023004"/>
    </source>
</evidence>
<dbReference type="InterPro" id="IPR005273">
    <property type="entry name" value="Ura-DNA_glyco_family4"/>
</dbReference>
<dbReference type="GO" id="GO:0006281">
    <property type="term" value="P:DNA repair"/>
    <property type="evidence" value="ECO:0007669"/>
    <property type="project" value="UniProtKB-KW"/>
</dbReference>
<keyword evidence="7" id="KW-0227">DNA damage</keyword>
<dbReference type="InterPro" id="IPR005122">
    <property type="entry name" value="Uracil-DNA_glycosylase-like"/>
</dbReference>
<dbReference type="HOGENOM" id="CLU_044815_1_3_0"/>
<evidence type="ECO:0000256" key="4">
    <source>
        <dbReference type="ARBA" id="ARBA00019403"/>
    </source>
</evidence>
<dbReference type="SUPFAM" id="SSF52141">
    <property type="entry name" value="Uracil-DNA glycosylase-like"/>
    <property type="match status" value="1"/>
</dbReference>
<keyword evidence="14" id="KW-1185">Reference proteome</keyword>
<evidence type="ECO:0000259" key="12">
    <source>
        <dbReference type="SMART" id="SM00986"/>
    </source>
</evidence>
<dbReference type="InterPro" id="IPR051536">
    <property type="entry name" value="UDG_Type-4/5"/>
</dbReference>
<dbReference type="GO" id="GO:0046872">
    <property type="term" value="F:metal ion binding"/>
    <property type="evidence" value="ECO:0007669"/>
    <property type="project" value="UniProtKB-KW"/>
</dbReference>
<proteinExistence type="inferred from homology"/>
<dbReference type="GO" id="GO:0004844">
    <property type="term" value="F:uracil DNA N-glycosylase activity"/>
    <property type="evidence" value="ECO:0007669"/>
    <property type="project" value="UniProtKB-EC"/>
</dbReference>
<sequence>MENFMTADAEYVHPGEKLFALLSQFDDTIQWYQRQGFDGFSKMTQREQTQAIATPEPSTLKQLEQALQNCQRCKLHHGRTHVVFGTGNPQAILMFIGEGPGYHEDQQGVPFVGEAGELLTKIIHAINLTRDDVYIANIVKCRPPHNRDPEPDEIATCFPFLQQQITMIRPQIICTLGKVASQALLQTADSMSKLRGRFYDYHGIQVMPTFHPAYLLRNPEDKRLTWEDMKLVKHAYAQYAPMAEAEKAR</sequence>
<evidence type="ECO:0000256" key="2">
    <source>
        <dbReference type="ARBA" id="ARBA00006521"/>
    </source>
</evidence>
<dbReference type="PANTHER" id="PTHR33693">
    <property type="entry name" value="TYPE-5 URACIL-DNA GLYCOSYLASE"/>
    <property type="match status" value="1"/>
</dbReference>
<evidence type="ECO:0000256" key="6">
    <source>
        <dbReference type="ARBA" id="ARBA00022723"/>
    </source>
</evidence>
<reference evidence="13" key="1">
    <citation type="journal article" date="2015" name="PeerJ">
        <title>First genomic representation of candidate bacterial phylum KSB3 points to enhanced environmental sensing as a trigger of wastewater bulking.</title>
        <authorList>
            <person name="Sekiguchi Y."/>
            <person name="Ohashi A."/>
            <person name="Parks D.H."/>
            <person name="Yamauchi T."/>
            <person name="Tyson G.W."/>
            <person name="Hugenholtz P."/>
        </authorList>
    </citation>
    <scope>NUCLEOTIDE SEQUENCE [LARGE SCALE GENOMIC DNA]</scope>
</reference>
<dbReference type="STRING" id="1499966.U14_04636"/>
<dbReference type="Pfam" id="PF03167">
    <property type="entry name" value="UDG"/>
    <property type="match status" value="1"/>
</dbReference>
<dbReference type="PANTHER" id="PTHR33693:SF1">
    <property type="entry name" value="TYPE-4 URACIL-DNA GLYCOSYLASE"/>
    <property type="match status" value="1"/>
</dbReference>
<protein>
    <recommendedName>
        <fullName evidence="4">Type-4 uracil-DNA glycosylase</fullName>
        <ecNumber evidence="3">3.2.2.27</ecNumber>
    </recommendedName>
</protein>
<comment type="catalytic activity">
    <reaction evidence="1">
        <text>Hydrolyzes single-stranded DNA or mismatched double-stranded DNA and polynucleotides, releasing free uracil.</text>
        <dbReference type="EC" id="3.2.2.27"/>
    </reaction>
</comment>
<dbReference type="EMBL" id="DF820459">
    <property type="protein sequence ID" value="GAK53371.1"/>
    <property type="molecule type" value="Genomic_DNA"/>
</dbReference>
<keyword evidence="11" id="KW-0234">DNA repair</keyword>
<keyword evidence="10" id="KW-0411">Iron-sulfur</keyword>
<evidence type="ECO:0000256" key="5">
    <source>
        <dbReference type="ARBA" id="ARBA00022485"/>
    </source>
</evidence>
<evidence type="ECO:0000313" key="13">
    <source>
        <dbReference type="EMBL" id="GAK53371.1"/>
    </source>
</evidence>
<name>A0A0S6W4F7_9BACT</name>
<dbReference type="EC" id="3.2.2.27" evidence="3"/>
<organism evidence="13">
    <name type="scientific">Candidatus Moduliflexus flocculans</name>
    <dbReference type="NCBI Taxonomy" id="1499966"/>
    <lineage>
        <taxon>Bacteria</taxon>
        <taxon>Candidatus Moduliflexota</taxon>
        <taxon>Candidatus Moduliflexia</taxon>
        <taxon>Candidatus Moduliflexales</taxon>
        <taxon>Candidatus Moduliflexaceae</taxon>
    </lineage>
</organism>
<evidence type="ECO:0000256" key="8">
    <source>
        <dbReference type="ARBA" id="ARBA00022801"/>
    </source>
</evidence>
<keyword evidence="6" id="KW-0479">Metal-binding</keyword>
<dbReference type="GO" id="GO:0051539">
    <property type="term" value="F:4 iron, 4 sulfur cluster binding"/>
    <property type="evidence" value="ECO:0007669"/>
    <property type="project" value="UniProtKB-KW"/>
</dbReference>
<evidence type="ECO:0000313" key="14">
    <source>
        <dbReference type="Proteomes" id="UP000030700"/>
    </source>
</evidence>
<dbReference type="Proteomes" id="UP000030700">
    <property type="component" value="Unassembled WGS sequence"/>
</dbReference>
<gene>
    <name evidence="13" type="ORF">U14_04636</name>
</gene>
<keyword evidence="9" id="KW-0408">Iron</keyword>
<dbReference type="InterPro" id="IPR036895">
    <property type="entry name" value="Uracil-DNA_glycosylase-like_sf"/>
</dbReference>
<accession>A0A0S6W4F7</accession>
<evidence type="ECO:0000256" key="1">
    <source>
        <dbReference type="ARBA" id="ARBA00001400"/>
    </source>
</evidence>
<keyword evidence="5" id="KW-0004">4Fe-4S</keyword>
<evidence type="ECO:0000256" key="3">
    <source>
        <dbReference type="ARBA" id="ARBA00012030"/>
    </source>
</evidence>
<dbReference type="SMART" id="SM00986">
    <property type="entry name" value="UDG"/>
    <property type="match status" value="1"/>
</dbReference>
<dbReference type="NCBIfam" id="TIGR00758">
    <property type="entry name" value="UDG_fam4"/>
    <property type="match status" value="1"/>
</dbReference>
<comment type="similarity">
    <text evidence="2">Belongs to the uracil-DNA glycosylase (UDG) superfamily. Type 4 (UDGa) family.</text>
</comment>